<comment type="caution">
    <text evidence="1">The sequence shown here is derived from an EMBL/GenBank/DDBJ whole genome shotgun (WGS) entry which is preliminary data.</text>
</comment>
<name>A0AAE3J1Z8_9RHOB</name>
<accession>A0AAE3J1Z8</accession>
<dbReference type="RefSeq" id="WP_263953975.1">
    <property type="nucleotide sequence ID" value="NZ_JAOYFC010000002.1"/>
</dbReference>
<dbReference type="EMBL" id="JAOYFC010000002">
    <property type="protein sequence ID" value="MCV6825143.1"/>
    <property type="molecule type" value="Genomic_DNA"/>
</dbReference>
<sequence length="119" mass="13567">MRTRHFKMMLTEAEYAQIRALAGDQRINSSDLVRRLVLGPNAARRMPSGANLRDIAFKLSSISSNLNRCMKEIHSAKISGTLNEAQFAAMYEAIRIGLKNWQEPRETLRKEMLRFKGNG</sequence>
<gene>
    <name evidence="1" type="ORF">OH136_11315</name>
</gene>
<dbReference type="Proteomes" id="UP001208041">
    <property type="component" value="Unassembled WGS sequence"/>
</dbReference>
<protein>
    <submittedName>
        <fullName evidence="1">Uncharacterized protein</fullName>
    </submittedName>
</protein>
<evidence type="ECO:0000313" key="1">
    <source>
        <dbReference type="EMBL" id="MCV6825143.1"/>
    </source>
</evidence>
<evidence type="ECO:0000313" key="2">
    <source>
        <dbReference type="Proteomes" id="UP001208041"/>
    </source>
</evidence>
<dbReference type="AlphaFoldDB" id="A0AAE3J1Z8"/>
<proteinExistence type="predicted"/>
<organism evidence="1 2">
    <name type="scientific">Halocynthiibacter halioticoli</name>
    <dbReference type="NCBI Taxonomy" id="2986804"/>
    <lineage>
        <taxon>Bacteria</taxon>
        <taxon>Pseudomonadati</taxon>
        <taxon>Pseudomonadota</taxon>
        <taxon>Alphaproteobacteria</taxon>
        <taxon>Rhodobacterales</taxon>
        <taxon>Paracoccaceae</taxon>
        <taxon>Halocynthiibacter</taxon>
    </lineage>
</organism>
<reference evidence="1" key="1">
    <citation type="submission" date="2022-10" db="EMBL/GenBank/DDBJ databases">
        <authorList>
            <person name="Yue Y."/>
        </authorList>
    </citation>
    <scope>NUCLEOTIDE SEQUENCE</scope>
    <source>
        <strain evidence="1">Z654</strain>
    </source>
</reference>
<keyword evidence="2" id="KW-1185">Reference proteome</keyword>